<accession>W9VJZ0</accession>
<comment type="similarity">
    <text evidence="1">Belongs to the metallo-beta-lactamase superfamily. Class-B beta-lactamase family.</text>
</comment>
<keyword evidence="4" id="KW-1185">Reference proteome</keyword>
<protein>
    <submittedName>
        <fullName evidence="3">Metallo-beta-lactamase superfamily protein</fullName>
    </submittedName>
</protein>
<dbReference type="Pfam" id="PF00753">
    <property type="entry name" value="Lactamase_B"/>
    <property type="match status" value="1"/>
</dbReference>
<feature type="domain" description="Metallo-beta-lactamase" evidence="2">
    <location>
        <begin position="69"/>
        <end position="252"/>
    </location>
</feature>
<evidence type="ECO:0000256" key="1">
    <source>
        <dbReference type="ARBA" id="ARBA00005250"/>
    </source>
</evidence>
<dbReference type="AlphaFoldDB" id="W9VJZ0"/>
<dbReference type="PANTHER" id="PTHR42951:SF4">
    <property type="entry name" value="ACYL-COENZYME A THIOESTERASE MBLAC2"/>
    <property type="match status" value="1"/>
</dbReference>
<dbReference type="STRING" id="1229521.D791_02230"/>
<dbReference type="SMART" id="SM00849">
    <property type="entry name" value="Lactamase_B"/>
    <property type="match status" value="1"/>
</dbReference>
<dbReference type="InterPro" id="IPR030811">
    <property type="entry name" value="SoxH-rel_PQQ_1"/>
</dbReference>
<dbReference type="CDD" id="cd16282">
    <property type="entry name" value="metallo-hydrolase-like_MBL-fold"/>
    <property type="match status" value="1"/>
</dbReference>
<dbReference type="PANTHER" id="PTHR42951">
    <property type="entry name" value="METALLO-BETA-LACTAMASE DOMAIN-CONTAINING"/>
    <property type="match status" value="1"/>
</dbReference>
<dbReference type="NCBIfam" id="TIGR04558">
    <property type="entry name" value="SoxH_rel_PQQ_1"/>
    <property type="match status" value="1"/>
</dbReference>
<proteinExistence type="inferred from homology"/>
<dbReference type="EMBL" id="AONB01000010">
    <property type="protein sequence ID" value="EXJ10865.1"/>
    <property type="molecule type" value="Genomic_DNA"/>
</dbReference>
<sequence>MAMNSNEHFKGAAMVLKHLRYALMGLLVCGSWVQANPLNYELTPQEIAPNTWVVTGLTEDFTPQNGGDIVNTAFIVTAEGVVVLDTGPSKRYGEALRRVIREVTEQPIARVYNSHHHPDHFLGNQAFADVDIYALAATIDLIKSRGEAYTENMYRMVGDWMRGTDVLLPNRIQTPGQERIGEHSLRFMAFSGHSGPQSDLVILDETTGVLFAFDLVFYDRALTTPDTPGLMQWLEDIDALSSLEFTTLVPGHGEVATSREPLDQMRAYLTWLDQVLTDSAAQGLVATEVMRVDIPERFSSVALAAQELQRTVTHLYPKYEDLFFAENF</sequence>
<dbReference type="InterPro" id="IPR050855">
    <property type="entry name" value="NDM-1-like"/>
</dbReference>
<comment type="caution">
    <text evidence="3">The sequence shown here is derived from an EMBL/GenBank/DDBJ whole genome shotgun (WGS) entry which is preliminary data.</text>
</comment>
<dbReference type="SUPFAM" id="SSF56281">
    <property type="entry name" value="Metallo-hydrolase/oxidoreductase"/>
    <property type="match status" value="1"/>
</dbReference>
<name>W9VJZ0_9GAMM</name>
<evidence type="ECO:0000313" key="3">
    <source>
        <dbReference type="EMBL" id="EXJ10865.1"/>
    </source>
</evidence>
<reference evidence="3 4" key="2">
    <citation type="journal article" date="2015" name="Syst. Appl. Microbiol.">
        <title>Nitrincola nitratireducens sp. nov. isolated from a haloalkaline crater lake.</title>
        <authorList>
            <person name="Singh A."/>
            <person name="Vaidya B."/>
            <person name="Tanuku N.R."/>
            <person name="Pinnaka A.K."/>
        </authorList>
    </citation>
    <scope>NUCLEOTIDE SEQUENCE [LARGE SCALE GENOMIC DNA]</scope>
    <source>
        <strain evidence="3 4">AK23</strain>
    </source>
</reference>
<organism evidence="3 4">
    <name type="scientific">Nitrincola nitratireducens</name>
    <dbReference type="NCBI Taxonomy" id="1229521"/>
    <lineage>
        <taxon>Bacteria</taxon>
        <taxon>Pseudomonadati</taxon>
        <taxon>Pseudomonadota</taxon>
        <taxon>Gammaproteobacteria</taxon>
        <taxon>Oceanospirillales</taxon>
        <taxon>Oceanospirillaceae</taxon>
        <taxon>Nitrincola</taxon>
    </lineage>
</organism>
<evidence type="ECO:0000313" key="4">
    <source>
        <dbReference type="Proteomes" id="UP000019464"/>
    </source>
</evidence>
<dbReference type="InterPro" id="IPR001279">
    <property type="entry name" value="Metallo-B-lactamas"/>
</dbReference>
<dbReference type="GO" id="GO:0017001">
    <property type="term" value="P:antibiotic catabolic process"/>
    <property type="evidence" value="ECO:0007669"/>
    <property type="project" value="UniProtKB-ARBA"/>
</dbReference>
<evidence type="ECO:0000259" key="2">
    <source>
        <dbReference type="SMART" id="SM00849"/>
    </source>
</evidence>
<gene>
    <name evidence="3" type="ORF">D791_02230</name>
</gene>
<dbReference type="RefSeq" id="WP_237748596.1">
    <property type="nucleotide sequence ID" value="NZ_AONB01000010.1"/>
</dbReference>
<dbReference type="Gene3D" id="3.60.15.10">
    <property type="entry name" value="Ribonuclease Z/Hydroxyacylglutathione hydrolase-like"/>
    <property type="match status" value="1"/>
</dbReference>
<dbReference type="Proteomes" id="UP000019464">
    <property type="component" value="Unassembled WGS sequence"/>
</dbReference>
<dbReference type="InterPro" id="IPR036866">
    <property type="entry name" value="RibonucZ/Hydroxyglut_hydro"/>
</dbReference>
<reference evidence="4" key="1">
    <citation type="submission" date="2012-11" db="EMBL/GenBank/DDBJ databases">
        <authorList>
            <person name="Singh A."/>
            <person name="Pinnaka A.K."/>
            <person name="Vaidya B."/>
        </authorList>
    </citation>
    <scope>NUCLEOTIDE SEQUENCE [LARGE SCALE GENOMIC DNA]</scope>
    <source>
        <strain evidence="4">AK23</strain>
    </source>
</reference>